<accession>A0A2P8F1G1</accession>
<sequence>MPLLYISTLFLGVAALVQLPVEYNRLVLIVLTYLLVGSMVAYCQLRLHPADQVTGLNWDVEHKMMSVLTAEERWVPVDKIYRRFSVLGLMQLLVLQRRDRYLPCWLFITPDRLEQGEARRLHVAITWGAPLAPNPATEN</sequence>
<dbReference type="EMBL" id="PYGI01000004">
    <property type="protein sequence ID" value="PSL15559.1"/>
    <property type="molecule type" value="Genomic_DNA"/>
</dbReference>
<protein>
    <submittedName>
        <fullName evidence="1">Uncharacterized protein</fullName>
    </submittedName>
</protein>
<dbReference type="RefSeq" id="WP_146139979.1">
    <property type="nucleotide sequence ID" value="NZ_PYGI01000004.1"/>
</dbReference>
<dbReference type="Proteomes" id="UP000242133">
    <property type="component" value="Unassembled WGS sequence"/>
</dbReference>
<evidence type="ECO:0000313" key="2">
    <source>
        <dbReference type="Proteomes" id="UP000242133"/>
    </source>
</evidence>
<reference evidence="1 2" key="1">
    <citation type="submission" date="2018-03" db="EMBL/GenBank/DDBJ databases">
        <title>Genomic Encyclopedia of Archaeal and Bacterial Type Strains, Phase II (KMG-II): from individual species to whole genera.</title>
        <authorList>
            <person name="Goeker M."/>
        </authorList>
    </citation>
    <scope>NUCLEOTIDE SEQUENCE [LARGE SCALE GENOMIC DNA]</scope>
    <source>
        <strain evidence="1 2">DSM 17586</strain>
    </source>
</reference>
<dbReference type="AlphaFoldDB" id="A0A2P8F1G1"/>
<gene>
    <name evidence="1" type="ORF">CLV44_104170</name>
</gene>
<evidence type="ECO:0000313" key="1">
    <source>
        <dbReference type="EMBL" id="PSL15559.1"/>
    </source>
</evidence>
<keyword evidence="2" id="KW-1185">Reference proteome</keyword>
<comment type="caution">
    <text evidence="1">The sequence shown here is derived from an EMBL/GenBank/DDBJ whole genome shotgun (WGS) entry which is preliminary data.</text>
</comment>
<name>A0A2P8F1G1_9GAMM</name>
<proteinExistence type="predicted"/>
<dbReference type="OrthoDB" id="6647437at2"/>
<organism evidence="1 2">
    <name type="scientific">Marinobacterium halophilum</name>
    <dbReference type="NCBI Taxonomy" id="267374"/>
    <lineage>
        <taxon>Bacteria</taxon>
        <taxon>Pseudomonadati</taxon>
        <taxon>Pseudomonadota</taxon>
        <taxon>Gammaproteobacteria</taxon>
        <taxon>Oceanospirillales</taxon>
        <taxon>Oceanospirillaceae</taxon>
        <taxon>Marinobacterium</taxon>
    </lineage>
</organism>